<evidence type="ECO:0008006" key="4">
    <source>
        <dbReference type="Google" id="ProtNLM"/>
    </source>
</evidence>
<keyword evidence="3" id="KW-1185">Reference proteome</keyword>
<keyword evidence="1" id="KW-0812">Transmembrane</keyword>
<evidence type="ECO:0000256" key="1">
    <source>
        <dbReference type="SAM" id="Phobius"/>
    </source>
</evidence>
<dbReference type="InterPro" id="IPR008969">
    <property type="entry name" value="CarboxyPept-like_regulatory"/>
</dbReference>
<dbReference type="Pfam" id="PF13715">
    <property type="entry name" value="CarbopepD_reg_2"/>
    <property type="match status" value="1"/>
</dbReference>
<gene>
    <name evidence="2" type="ORF">E5K00_15005</name>
</gene>
<name>A0A4Z0PV36_9BACT</name>
<accession>A0A4Z0PV36</accession>
<dbReference type="EMBL" id="SRLC01000002">
    <property type="protein sequence ID" value="TGE21587.1"/>
    <property type="molecule type" value="Genomic_DNA"/>
</dbReference>
<keyword evidence="1" id="KW-1133">Transmembrane helix</keyword>
<comment type="caution">
    <text evidence="2">The sequence shown here is derived from an EMBL/GenBank/DDBJ whole genome shotgun (WGS) entry which is preliminary data.</text>
</comment>
<dbReference type="Proteomes" id="UP000297549">
    <property type="component" value="Unassembled WGS sequence"/>
</dbReference>
<proteinExistence type="predicted"/>
<reference evidence="2 3" key="1">
    <citation type="submission" date="2019-04" db="EMBL/GenBank/DDBJ databases">
        <authorList>
            <person name="Feng G."/>
            <person name="Zhang J."/>
            <person name="Zhu H."/>
        </authorList>
    </citation>
    <scope>NUCLEOTIDE SEQUENCE [LARGE SCALE GENOMIC DNA]</scope>
    <source>
        <strain evidence="2 3">JCM 31653</strain>
    </source>
</reference>
<evidence type="ECO:0000313" key="3">
    <source>
        <dbReference type="Proteomes" id="UP000297549"/>
    </source>
</evidence>
<keyword evidence="1" id="KW-0472">Membrane</keyword>
<sequence>MKLTASPFDPQTGELLPVYRDAYLRGDLAHAHTRSVDAYLKTNGHSADDTLRRFYEMKQQGEQVRPVGWVQRQFELIRTEPKRFRQRAVAMVVGGALLGGAVFAGTILPHEPIEETVVLLPATEAAEASSALLTMTVRGRILDENGKPLVGATVLQKGTFRGVSTNADGTYALRVPVGQSTLVYGYGGYTNDEVQINGSSTQNVTLLPRDKAEQKALKKGRHWWSFVSR</sequence>
<evidence type="ECO:0000313" key="2">
    <source>
        <dbReference type="EMBL" id="TGE21587.1"/>
    </source>
</evidence>
<dbReference type="SUPFAM" id="SSF49464">
    <property type="entry name" value="Carboxypeptidase regulatory domain-like"/>
    <property type="match status" value="1"/>
</dbReference>
<dbReference type="RefSeq" id="WP_135464133.1">
    <property type="nucleotide sequence ID" value="NZ_SRLC01000002.1"/>
</dbReference>
<dbReference type="OrthoDB" id="883344at2"/>
<dbReference type="Gene3D" id="2.60.40.1120">
    <property type="entry name" value="Carboxypeptidase-like, regulatory domain"/>
    <property type="match status" value="1"/>
</dbReference>
<dbReference type="AlphaFoldDB" id="A0A4Z0PV36"/>
<organism evidence="2 3">
    <name type="scientific">Hymenobacter aquaticus</name>
    <dbReference type="NCBI Taxonomy" id="1867101"/>
    <lineage>
        <taxon>Bacteria</taxon>
        <taxon>Pseudomonadati</taxon>
        <taxon>Bacteroidota</taxon>
        <taxon>Cytophagia</taxon>
        <taxon>Cytophagales</taxon>
        <taxon>Hymenobacteraceae</taxon>
        <taxon>Hymenobacter</taxon>
    </lineage>
</organism>
<feature type="transmembrane region" description="Helical" evidence="1">
    <location>
        <begin position="88"/>
        <end position="108"/>
    </location>
</feature>
<protein>
    <recommendedName>
        <fullName evidence="4">Carboxypeptidase-like regulatory domain-containing protein</fullName>
    </recommendedName>
</protein>